<accession>I0II15</accession>
<dbReference type="STRING" id="1142394.PSMK_27440"/>
<reference evidence="1 2" key="1">
    <citation type="submission" date="2012-02" db="EMBL/GenBank/DDBJ databases">
        <title>Complete genome sequence of Phycisphaera mikurensis NBRC 102666.</title>
        <authorList>
            <person name="Ankai A."/>
            <person name="Hosoyama A."/>
            <person name="Terui Y."/>
            <person name="Sekine M."/>
            <person name="Fukai R."/>
            <person name="Kato Y."/>
            <person name="Nakamura S."/>
            <person name="Yamada-Narita S."/>
            <person name="Kawakoshi A."/>
            <person name="Fukunaga Y."/>
            <person name="Yamazaki S."/>
            <person name="Fujita N."/>
        </authorList>
    </citation>
    <scope>NUCLEOTIDE SEQUENCE [LARGE SCALE GENOMIC DNA]</scope>
    <source>
        <strain evidence="2">NBRC 102666 / KCTC 22515 / FYK2301M01</strain>
    </source>
</reference>
<evidence type="ECO:0000313" key="1">
    <source>
        <dbReference type="EMBL" id="BAM04903.1"/>
    </source>
</evidence>
<keyword evidence="2" id="KW-1185">Reference proteome</keyword>
<dbReference type="HOGENOM" id="CLU_2082648_0_0_0"/>
<dbReference type="AlphaFoldDB" id="I0II15"/>
<gene>
    <name evidence="1" type="ordered locus">PSMK_27440</name>
</gene>
<evidence type="ECO:0000313" key="2">
    <source>
        <dbReference type="Proteomes" id="UP000007881"/>
    </source>
</evidence>
<dbReference type="Proteomes" id="UP000007881">
    <property type="component" value="Chromosome"/>
</dbReference>
<dbReference type="RefSeq" id="WP_014438113.1">
    <property type="nucleotide sequence ID" value="NC_017080.1"/>
</dbReference>
<dbReference type="EMBL" id="AP012338">
    <property type="protein sequence ID" value="BAM04903.1"/>
    <property type="molecule type" value="Genomic_DNA"/>
</dbReference>
<name>I0II15_PHYMF</name>
<proteinExistence type="predicted"/>
<sequence>MEFEPGPPTDAQPKLSWFALRFERWQQQGERLGLTSTHLDDLSGALGSAAVAFVEDADRPSPTTQRRLDGAIRELDAAGGAALDAVFAHARSDASPSEVLERAMLAGGDGLPAVAAE</sequence>
<protein>
    <submittedName>
        <fullName evidence="1">Uncharacterized protein</fullName>
    </submittedName>
</protein>
<dbReference type="KEGG" id="phm:PSMK_27440"/>
<organism evidence="1 2">
    <name type="scientific">Phycisphaera mikurensis (strain NBRC 102666 / KCTC 22515 / FYK2301M01)</name>
    <dbReference type="NCBI Taxonomy" id="1142394"/>
    <lineage>
        <taxon>Bacteria</taxon>
        <taxon>Pseudomonadati</taxon>
        <taxon>Planctomycetota</taxon>
        <taxon>Phycisphaerae</taxon>
        <taxon>Phycisphaerales</taxon>
        <taxon>Phycisphaeraceae</taxon>
        <taxon>Phycisphaera</taxon>
    </lineage>
</organism>